<evidence type="ECO:0000313" key="9">
    <source>
        <dbReference type="Proteomes" id="UP000043437"/>
    </source>
</evidence>
<dbReference type="GO" id="GO:0003677">
    <property type="term" value="F:DNA binding"/>
    <property type="evidence" value="ECO:0007669"/>
    <property type="project" value="UniProtKB-KW"/>
</dbReference>
<sequence>MLLNITGVVYNALMLIAYKQKLYNSSKNKHIGKLLRLYGICYNHCIALHKRYYKLYKKHLSFYTLKRHITKLKKTTRFAFLKTLGSQTLQELVERINKAYKKFFKKQGRPPRFKKIHSYKSFTFSQCGYKIQDNIISFNGYAFKFVKTYDLVGKPKTLTIKRDNLGDYFLCLVCEVQDNPKPAGGNSVGLDFGLKTFLTCSNGTQIPSPLFFSKFLPMMRACSRSLSKKKRGSHNRLKARLRLARLHRKIKNLRTDFFYKLANSLSKQYATIFIEDLNLKGMVKLWGRKINDLAFGEFVAILERKTQVIKIDRFYPSSKTCSSCGNIKEDLSLKDRVFHCHSCGFSLDRDLNASVNIHRVGASTLGVEAVRPA</sequence>
<dbReference type="Pfam" id="PF07282">
    <property type="entry name" value="Cas12f1-like_TNB"/>
    <property type="match status" value="1"/>
</dbReference>
<organism evidence="8 9">
    <name type="scientific">Helicobacter ailurogastricus</name>
    <dbReference type="NCBI Taxonomy" id="1578720"/>
    <lineage>
        <taxon>Bacteria</taxon>
        <taxon>Pseudomonadati</taxon>
        <taxon>Campylobacterota</taxon>
        <taxon>Epsilonproteobacteria</taxon>
        <taxon>Campylobacterales</taxon>
        <taxon>Helicobacteraceae</taxon>
        <taxon>Helicobacter</taxon>
    </lineage>
</organism>
<evidence type="ECO:0000256" key="3">
    <source>
        <dbReference type="ARBA" id="ARBA00022578"/>
    </source>
</evidence>
<evidence type="ECO:0000313" key="8">
    <source>
        <dbReference type="EMBL" id="CRI32472.1"/>
    </source>
</evidence>
<feature type="domain" description="Cas12f1-like TNB" evidence="7">
    <location>
        <begin position="296"/>
        <end position="357"/>
    </location>
</feature>
<reference evidence="9" key="1">
    <citation type="submission" date="2014-12" db="EMBL/GenBank/DDBJ databases">
        <authorList>
            <person name="Jaenicke S."/>
        </authorList>
    </citation>
    <scope>NUCLEOTIDE SEQUENCE [LARGE SCALE GENOMIC DNA]</scope>
</reference>
<dbReference type="GO" id="GO:0006310">
    <property type="term" value="P:DNA recombination"/>
    <property type="evidence" value="ECO:0007669"/>
    <property type="project" value="UniProtKB-KW"/>
</dbReference>
<protein>
    <submittedName>
        <fullName evidence="8">Mobile element protein</fullName>
    </submittedName>
</protein>
<comment type="similarity">
    <text evidence="1">In the C-terminal section; belongs to the transposase 35 family.</text>
</comment>
<feature type="domain" description="Probable transposase IS891/IS1136/IS1341" evidence="6">
    <location>
        <begin position="173"/>
        <end position="284"/>
    </location>
</feature>
<evidence type="ECO:0000256" key="1">
    <source>
        <dbReference type="ARBA" id="ARBA00008761"/>
    </source>
</evidence>
<evidence type="ECO:0000259" key="7">
    <source>
        <dbReference type="Pfam" id="PF07282"/>
    </source>
</evidence>
<dbReference type="InterPro" id="IPR010095">
    <property type="entry name" value="Cas12f1-like_TNB"/>
</dbReference>
<dbReference type="Proteomes" id="UP000043437">
    <property type="component" value="Unassembled WGS sequence"/>
</dbReference>
<keyword evidence="5" id="KW-0233">DNA recombination</keyword>
<dbReference type="PANTHER" id="PTHR30405">
    <property type="entry name" value="TRANSPOSASE"/>
    <property type="match status" value="1"/>
</dbReference>
<comment type="similarity">
    <text evidence="2">In the N-terminal section; belongs to the transposase 2 family.</text>
</comment>
<dbReference type="InterPro" id="IPR051399">
    <property type="entry name" value="RNA-guided_DNA_endo/Transpos"/>
</dbReference>
<dbReference type="EMBL" id="CDMG01000004">
    <property type="protein sequence ID" value="CRI32472.1"/>
    <property type="molecule type" value="Genomic_DNA"/>
</dbReference>
<evidence type="ECO:0000256" key="5">
    <source>
        <dbReference type="ARBA" id="ARBA00023172"/>
    </source>
</evidence>
<keyword evidence="4" id="KW-0238">DNA-binding</keyword>
<name>A0A0K2Y3B3_9HELI</name>
<proteinExistence type="inferred from homology"/>
<dbReference type="GO" id="GO:0032196">
    <property type="term" value="P:transposition"/>
    <property type="evidence" value="ECO:0007669"/>
    <property type="project" value="UniProtKB-KW"/>
</dbReference>
<keyword evidence="3" id="KW-0815">Transposition</keyword>
<dbReference type="Pfam" id="PF01385">
    <property type="entry name" value="OrfB_IS605"/>
    <property type="match status" value="1"/>
</dbReference>
<dbReference type="NCBIfam" id="NF040570">
    <property type="entry name" value="guided_TnpB"/>
    <property type="match status" value="1"/>
</dbReference>
<dbReference type="InterPro" id="IPR001959">
    <property type="entry name" value="Transposase"/>
</dbReference>
<evidence type="ECO:0000256" key="2">
    <source>
        <dbReference type="ARBA" id="ARBA00011044"/>
    </source>
</evidence>
<dbReference type="AlphaFoldDB" id="A0A0K2Y3B3"/>
<dbReference type="PANTHER" id="PTHR30405:SF25">
    <property type="entry name" value="RNA-GUIDED DNA ENDONUCLEASE INSQ-RELATED"/>
    <property type="match status" value="1"/>
</dbReference>
<evidence type="ECO:0000256" key="4">
    <source>
        <dbReference type="ARBA" id="ARBA00023125"/>
    </source>
</evidence>
<evidence type="ECO:0000259" key="6">
    <source>
        <dbReference type="Pfam" id="PF01385"/>
    </source>
</evidence>
<accession>A0A0K2Y3B3</accession>
<gene>
    <name evidence="8" type="ORF">HAL07_09470</name>
</gene>